<keyword evidence="1" id="KW-1133">Transmembrane helix</keyword>
<protein>
    <recommendedName>
        <fullName evidence="4">ABC transporter permease</fullName>
    </recommendedName>
</protein>
<reference evidence="2" key="1">
    <citation type="submission" date="2022-11" db="EMBL/GenBank/DDBJ databases">
        <authorList>
            <person name="Mo P."/>
        </authorList>
    </citation>
    <scope>NUCLEOTIDE SEQUENCE</scope>
    <source>
        <strain evidence="2">HUAS 11-8</strain>
    </source>
</reference>
<feature type="transmembrane region" description="Helical" evidence="1">
    <location>
        <begin position="327"/>
        <end position="345"/>
    </location>
</feature>
<keyword evidence="1" id="KW-0812">Transmembrane</keyword>
<dbReference type="PROSITE" id="PS51257">
    <property type="entry name" value="PROKAR_LIPOPROTEIN"/>
    <property type="match status" value="1"/>
</dbReference>
<dbReference type="RefSeq" id="WP_268754862.1">
    <property type="nucleotide sequence ID" value="NZ_CP113836.1"/>
</dbReference>
<feature type="transmembrane region" description="Helical" evidence="1">
    <location>
        <begin position="389"/>
        <end position="408"/>
    </location>
</feature>
<feature type="transmembrane region" description="Helical" evidence="1">
    <location>
        <begin position="21"/>
        <end position="41"/>
    </location>
</feature>
<feature type="transmembrane region" description="Helical" evidence="1">
    <location>
        <begin position="468"/>
        <end position="486"/>
    </location>
</feature>
<keyword evidence="3" id="KW-1185">Reference proteome</keyword>
<organism evidence="2 3">
    <name type="scientific">Amycolatopsis cynarae</name>
    <dbReference type="NCBI Taxonomy" id="2995223"/>
    <lineage>
        <taxon>Bacteria</taxon>
        <taxon>Bacillati</taxon>
        <taxon>Actinomycetota</taxon>
        <taxon>Actinomycetes</taxon>
        <taxon>Pseudonocardiales</taxon>
        <taxon>Pseudonocardiaceae</taxon>
        <taxon>Amycolatopsis</taxon>
    </lineage>
</organism>
<dbReference type="Proteomes" id="UP001163203">
    <property type="component" value="Chromosome"/>
</dbReference>
<evidence type="ECO:0000313" key="2">
    <source>
        <dbReference type="EMBL" id="WAL64639.1"/>
    </source>
</evidence>
<evidence type="ECO:0000313" key="3">
    <source>
        <dbReference type="Proteomes" id="UP001163203"/>
    </source>
</evidence>
<evidence type="ECO:0008006" key="4">
    <source>
        <dbReference type="Google" id="ProtNLM"/>
    </source>
</evidence>
<dbReference type="EMBL" id="CP113836">
    <property type="protein sequence ID" value="WAL64639.1"/>
    <property type="molecule type" value="Genomic_DNA"/>
</dbReference>
<proteinExistence type="predicted"/>
<keyword evidence="1" id="KW-0472">Membrane</keyword>
<feature type="transmembrane region" description="Helical" evidence="1">
    <location>
        <begin position="149"/>
        <end position="171"/>
    </location>
</feature>
<accession>A0ABY7AX97</accession>
<sequence length="491" mass="51301">MNARTVGALALADFRERVRRPGYLAILIGAAGLACLAAPPADARWVILNAGGYRGLYNSAYLGTVTALAGGLWLTLAGFFLVRGTVDRDERSGVGALLAATPLRTSGYLGGKFLSNLLVLSSMTGVLAATALVLQLVRGESTTIELPALLLPFALITLPLLAVTAAGALLFDSAPPVRAGLGNIVWFFGWLVFVVAGQSGPVLGMRAIGASMRAEQAAPDSAEFGLGLMYLDRPLRTFVWPGLAPDASFVLTRLALLLAAGVTAILPALWFGRFDPARGHAAAPQRSQEASAAPLHLARPRTVVRPGSTMGRLFAGEFRILTQGVRAWWWLGLAALTVGSLAVTGAAPGSALAVTWIWPVVLWSRLGAQRHENGVTDLTEAAPAGHRRVVAEWAAGLVLTALAGSGPLLRLVLAGDGAGMAAWTGAALAIPSLALALGEIVRTQRLFQAVYLPVWYLALNGFTAPPPVLAGAAVVLAVLAFATHLLRHQWR</sequence>
<gene>
    <name evidence="2" type="ORF">ORV05_27290</name>
</gene>
<feature type="transmembrane region" description="Helical" evidence="1">
    <location>
        <begin position="183"/>
        <end position="203"/>
    </location>
</feature>
<feature type="transmembrane region" description="Helical" evidence="1">
    <location>
        <begin position="113"/>
        <end position="137"/>
    </location>
</feature>
<feature type="transmembrane region" description="Helical" evidence="1">
    <location>
        <begin position="250"/>
        <end position="271"/>
    </location>
</feature>
<feature type="transmembrane region" description="Helical" evidence="1">
    <location>
        <begin position="61"/>
        <end position="82"/>
    </location>
</feature>
<evidence type="ECO:0000256" key="1">
    <source>
        <dbReference type="SAM" id="Phobius"/>
    </source>
</evidence>
<feature type="transmembrane region" description="Helical" evidence="1">
    <location>
        <begin position="420"/>
        <end position="438"/>
    </location>
</feature>
<name>A0ABY7AX97_9PSEU</name>